<keyword evidence="9 14" id="KW-0472">Membrane</keyword>
<feature type="transmembrane region" description="Helical" evidence="14">
    <location>
        <begin position="89"/>
        <end position="109"/>
    </location>
</feature>
<evidence type="ECO:0000256" key="8">
    <source>
        <dbReference type="ARBA" id="ARBA00023133"/>
    </source>
</evidence>
<protein>
    <recommendedName>
        <fullName evidence="11 14">Protoheme IX farnesyltransferase</fullName>
        <ecNumber evidence="3 14">2.5.1.141</ecNumber>
    </recommendedName>
    <alternativeName>
        <fullName evidence="12 14">Heme B farnesyltransferase</fullName>
    </alternativeName>
    <alternativeName>
        <fullName evidence="10 14">Heme O synthase</fullName>
    </alternativeName>
</protein>
<feature type="transmembrane region" description="Helical" evidence="14">
    <location>
        <begin position="240"/>
        <end position="258"/>
    </location>
</feature>
<feature type="transmembrane region" description="Helical" evidence="14">
    <location>
        <begin position="142"/>
        <end position="162"/>
    </location>
</feature>
<sequence length="291" mass="31656">MNSGIMKSSLYNFFLLTKPRIMVLVLLTGAAGLSLEGSLLARPGYCALVLLALYLVSGSANSLNQYFERDIDALMSRTSRKRPLPTGRLSPRQALVFALVIGVAGVAIFALRFNLLSAALALFAVLFYGIYYTVWLKPRTHLNIVIGGAAGAMAPVIAWAAASGTLSLVPLILFLIIFFWSPPHFWALAIYLKEDYRKARLPMLPLVKGEGATRDQIFYYTLILFAVSLSLIAVRPGLLYAAVSLGLGGLFIWKAGVLRKTGLPGLEKGLFSYSIIYLCALFTALIIEGLV</sequence>
<comment type="miscellaneous">
    <text evidence="14">Carbon 2 of the heme B porphyrin ring is defined according to the Fischer nomenclature.</text>
</comment>
<evidence type="ECO:0000313" key="16">
    <source>
        <dbReference type="Proteomes" id="UP000179129"/>
    </source>
</evidence>
<gene>
    <name evidence="14" type="primary">ctaB</name>
    <name evidence="15" type="ORF">A3F83_09165</name>
</gene>
<feature type="transmembrane region" description="Helical" evidence="14">
    <location>
        <begin position="270"/>
        <end position="287"/>
    </location>
</feature>
<dbReference type="UniPathway" id="UPA00834">
    <property type="reaction ID" value="UER00712"/>
</dbReference>
<dbReference type="GO" id="GO:0008495">
    <property type="term" value="F:protoheme IX farnesyltransferase activity"/>
    <property type="evidence" value="ECO:0007669"/>
    <property type="project" value="UniProtKB-UniRule"/>
</dbReference>
<evidence type="ECO:0000256" key="1">
    <source>
        <dbReference type="ARBA" id="ARBA00004651"/>
    </source>
</evidence>
<comment type="catalytic activity">
    <reaction evidence="13 14">
        <text>heme b + (2E,6E)-farnesyl diphosphate + H2O = Fe(II)-heme o + diphosphate</text>
        <dbReference type="Rhea" id="RHEA:28070"/>
        <dbReference type="ChEBI" id="CHEBI:15377"/>
        <dbReference type="ChEBI" id="CHEBI:33019"/>
        <dbReference type="ChEBI" id="CHEBI:60344"/>
        <dbReference type="ChEBI" id="CHEBI:60530"/>
        <dbReference type="ChEBI" id="CHEBI:175763"/>
        <dbReference type="EC" id="2.5.1.141"/>
    </reaction>
</comment>
<dbReference type="Gene3D" id="1.10.357.140">
    <property type="entry name" value="UbiA prenyltransferase"/>
    <property type="match status" value="1"/>
</dbReference>
<dbReference type="CDD" id="cd13957">
    <property type="entry name" value="PT_UbiA_Cox10"/>
    <property type="match status" value="1"/>
</dbReference>
<dbReference type="STRING" id="1817867.A3F83_09165"/>
<evidence type="ECO:0000256" key="4">
    <source>
        <dbReference type="ARBA" id="ARBA00022475"/>
    </source>
</evidence>
<organism evidence="15 16">
    <name type="scientific">Candidatus Glassbacteria bacterium RIFCSPLOWO2_12_FULL_58_11</name>
    <dbReference type="NCBI Taxonomy" id="1817867"/>
    <lineage>
        <taxon>Bacteria</taxon>
        <taxon>Candidatus Glassiibacteriota</taxon>
    </lineage>
</organism>
<comment type="pathway">
    <text evidence="2 14">Porphyrin-containing compound metabolism; heme O biosynthesis; heme O from protoheme: step 1/1.</text>
</comment>
<evidence type="ECO:0000256" key="3">
    <source>
        <dbReference type="ARBA" id="ARBA00012292"/>
    </source>
</evidence>
<evidence type="ECO:0000256" key="12">
    <source>
        <dbReference type="ARBA" id="ARBA00042475"/>
    </source>
</evidence>
<dbReference type="GO" id="GO:0048034">
    <property type="term" value="P:heme O biosynthetic process"/>
    <property type="evidence" value="ECO:0007669"/>
    <property type="project" value="UniProtKB-UniRule"/>
</dbReference>
<feature type="transmembrane region" description="Helical" evidence="14">
    <location>
        <begin position="47"/>
        <end position="68"/>
    </location>
</feature>
<evidence type="ECO:0000256" key="10">
    <source>
        <dbReference type="ARBA" id="ARBA00030253"/>
    </source>
</evidence>
<name>A0A1F5YTU1_9BACT</name>
<keyword evidence="8 14" id="KW-0350">Heme biosynthesis</keyword>
<keyword evidence="4 14" id="KW-1003">Cell membrane</keyword>
<dbReference type="EC" id="2.5.1.141" evidence="3 14"/>
<dbReference type="NCBIfam" id="TIGR01473">
    <property type="entry name" value="cyoE_ctaB"/>
    <property type="match status" value="1"/>
</dbReference>
<dbReference type="Pfam" id="PF01040">
    <property type="entry name" value="UbiA"/>
    <property type="match status" value="1"/>
</dbReference>
<feature type="transmembrane region" description="Helical" evidence="14">
    <location>
        <begin position="168"/>
        <end position="192"/>
    </location>
</feature>
<comment type="similarity">
    <text evidence="14">Belongs to the UbiA prenyltransferase family. Protoheme IX farnesyltransferase subfamily.</text>
</comment>
<evidence type="ECO:0000256" key="7">
    <source>
        <dbReference type="ARBA" id="ARBA00022989"/>
    </source>
</evidence>
<dbReference type="Proteomes" id="UP000179129">
    <property type="component" value="Unassembled WGS sequence"/>
</dbReference>
<dbReference type="EMBL" id="MFIX01000140">
    <property type="protein sequence ID" value="OGG03515.1"/>
    <property type="molecule type" value="Genomic_DNA"/>
</dbReference>
<keyword evidence="5 14" id="KW-0808">Transferase</keyword>
<comment type="subcellular location">
    <subcellularLocation>
        <location evidence="1 14">Cell membrane</location>
        <topology evidence="1 14">Multi-pass membrane protein</topology>
    </subcellularLocation>
</comment>
<evidence type="ECO:0000256" key="5">
    <source>
        <dbReference type="ARBA" id="ARBA00022679"/>
    </source>
</evidence>
<dbReference type="InterPro" id="IPR000537">
    <property type="entry name" value="UbiA_prenyltransferase"/>
</dbReference>
<evidence type="ECO:0000256" key="2">
    <source>
        <dbReference type="ARBA" id="ARBA00004919"/>
    </source>
</evidence>
<proteinExistence type="inferred from homology"/>
<evidence type="ECO:0000256" key="6">
    <source>
        <dbReference type="ARBA" id="ARBA00022692"/>
    </source>
</evidence>
<feature type="transmembrane region" description="Helical" evidence="14">
    <location>
        <begin position="217"/>
        <end position="234"/>
    </location>
</feature>
<feature type="transmembrane region" description="Helical" evidence="14">
    <location>
        <begin position="115"/>
        <end position="135"/>
    </location>
</feature>
<comment type="caution">
    <text evidence="15">The sequence shown here is derived from an EMBL/GenBank/DDBJ whole genome shotgun (WGS) entry which is preliminary data.</text>
</comment>
<dbReference type="NCBIfam" id="NF003349">
    <property type="entry name" value="PRK04375.1-2"/>
    <property type="match status" value="1"/>
</dbReference>
<keyword evidence="6 14" id="KW-0812">Transmembrane</keyword>
<dbReference type="PANTHER" id="PTHR43448">
    <property type="entry name" value="PROTOHEME IX FARNESYLTRANSFERASE, MITOCHONDRIAL"/>
    <property type="match status" value="1"/>
</dbReference>
<accession>A0A1F5YTU1</accession>
<comment type="function">
    <text evidence="14">Converts heme B (protoheme IX) to heme O by substitution of the vinyl group on carbon 2 of heme B porphyrin ring with a hydroxyethyl farnesyl side group.</text>
</comment>
<dbReference type="PANTHER" id="PTHR43448:SF7">
    <property type="entry name" value="4-HYDROXYBENZOATE SOLANESYLTRANSFERASE"/>
    <property type="match status" value="1"/>
</dbReference>
<dbReference type="GO" id="GO:0005886">
    <property type="term" value="C:plasma membrane"/>
    <property type="evidence" value="ECO:0007669"/>
    <property type="project" value="UniProtKB-SubCell"/>
</dbReference>
<dbReference type="InterPro" id="IPR006369">
    <property type="entry name" value="Protohaem_IX_farnesylTrfase"/>
</dbReference>
<evidence type="ECO:0000313" key="15">
    <source>
        <dbReference type="EMBL" id="OGG03515.1"/>
    </source>
</evidence>
<dbReference type="HAMAP" id="MF_00154">
    <property type="entry name" value="CyoE_CtaB"/>
    <property type="match status" value="1"/>
</dbReference>
<evidence type="ECO:0000256" key="11">
    <source>
        <dbReference type="ARBA" id="ARBA00040810"/>
    </source>
</evidence>
<evidence type="ECO:0000256" key="9">
    <source>
        <dbReference type="ARBA" id="ARBA00023136"/>
    </source>
</evidence>
<evidence type="ECO:0000256" key="13">
    <source>
        <dbReference type="ARBA" id="ARBA00047690"/>
    </source>
</evidence>
<reference evidence="15 16" key="1">
    <citation type="journal article" date="2016" name="Nat. Commun.">
        <title>Thousands of microbial genomes shed light on interconnected biogeochemical processes in an aquifer system.</title>
        <authorList>
            <person name="Anantharaman K."/>
            <person name="Brown C.T."/>
            <person name="Hug L.A."/>
            <person name="Sharon I."/>
            <person name="Castelle C.J."/>
            <person name="Probst A.J."/>
            <person name="Thomas B.C."/>
            <person name="Singh A."/>
            <person name="Wilkins M.J."/>
            <person name="Karaoz U."/>
            <person name="Brodie E.L."/>
            <person name="Williams K.H."/>
            <person name="Hubbard S.S."/>
            <person name="Banfield J.F."/>
        </authorList>
    </citation>
    <scope>NUCLEOTIDE SEQUENCE [LARGE SCALE GENOMIC DNA]</scope>
</reference>
<evidence type="ECO:0000256" key="14">
    <source>
        <dbReference type="HAMAP-Rule" id="MF_00154"/>
    </source>
</evidence>
<feature type="transmembrane region" description="Helical" evidence="14">
    <location>
        <begin position="21"/>
        <end position="41"/>
    </location>
</feature>
<dbReference type="AlphaFoldDB" id="A0A1F5YTU1"/>
<keyword evidence="7 14" id="KW-1133">Transmembrane helix</keyword>
<dbReference type="InterPro" id="IPR044878">
    <property type="entry name" value="UbiA_sf"/>
</dbReference>